<keyword evidence="3" id="KW-1185">Reference proteome</keyword>
<keyword evidence="1" id="KW-0732">Signal</keyword>
<gene>
    <name evidence="2" type="ORF">FHP91_14445</name>
</gene>
<protein>
    <recommendedName>
        <fullName evidence="4">Lysozyme inhibitor</fullName>
    </recommendedName>
</protein>
<proteinExistence type="predicted"/>
<dbReference type="Proteomes" id="UP000319502">
    <property type="component" value="Unassembled WGS sequence"/>
</dbReference>
<evidence type="ECO:0008006" key="4">
    <source>
        <dbReference type="Google" id="ProtNLM"/>
    </source>
</evidence>
<feature type="chain" id="PRO_5021913907" description="Lysozyme inhibitor" evidence="1">
    <location>
        <begin position="19"/>
        <end position="105"/>
    </location>
</feature>
<evidence type="ECO:0000256" key="1">
    <source>
        <dbReference type="SAM" id="SignalP"/>
    </source>
</evidence>
<feature type="signal peptide" evidence="1">
    <location>
        <begin position="1"/>
        <end position="18"/>
    </location>
</feature>
<sequence length="105" mass="11418">MPRIALFLVGVLTLGSTAAGIAGYADLANAERQARFVCHDGERFSVAIHDDHVRFRSGTGIFTLMRIGEGEFHNPDIALSIHHDRSQLSRAGEAIKTCQQSQNAV</sequence>
<evidence type="ECO:0000313" key="2">
    <source>
        <dbReference type="EMBL" id="TVO53976.1"/>
    </source>
</evidence>
<accession>A0A557QM44</accession>
<reference evidence="2 3" key="1">
    <citation type="submission" date="2019-07" db="EMBL/GenBank/DDBJ databases">
        <title>The pathways for chlorine oxyanion respiration interact through the shared metabolite chlorate.</title>
        <authorList>
            <person name="Barnum T.P."/>
            <person name="Cheng Y."/>
            <person name="Hill K.A."/>
            <person name="Lucas L.N."/>
            <person name="Carlson H.K."/>
            <person name="Coates J.D."/>
        </authorList>
    </citation>
    <scope>NUCLEOTIDE SEQUENCE [LARGE SCALE GENOMIC DNA]</scope>
    <source>
        <strain evidence="2 3">SFB-3</strain>
    </source>
</reference>
<evidence type="ECO:0000313" key="3">
    <source>
        <dbReference type="Proteomes" id="UP000319502"/>
    </source>
</evidence>
<dbReference type="OrthoDB" id="9181007at2"/>
<name>A0A557QM44_9RHOO</name>
<dbReference type="EMBL" id="VMNK01000014">
    <property type="protein sequence ID" value="TVO53976.1"/>
    <property type="molecule type" value="Genomic_DNA"/>
</dbReference>
<organism evidence="2 3">
    <name type="scientific">Denitromonas halophila</name>
    <dbReference type="NCBI Taxonomy" id="1629404"/>
    <lineage>
        <taxon>Bacteria</taxon>
        <taxon>Pseudomonadati</taxon>
        <taxon>Pseudomonadota</taxon>
        <taxon>Betaproteobacteria</taxon>
        <taxon>Rhodocyclales</taxon>
        <taxon>Zoogloeaceae</taxon>
        <taxon>Denitromonas</taxon>
    </lineage>
</organism>
<dbReference type="RefSeq" id="WP_144310256.1">
    <property type="nucleotide sequence ID" value="NZ_VMNK01000014.1"/>
</dbReference>
<dbReference type="AlphaFoldDB" id="A0A557QM44"/>
<comment type="caution">
    <text evidence="2">The sequence shown here is derived from an EMBL/GenBank/DDBJ whole genome shotgun (WGS) entry which is preliminary data.</text>
</comment>